<organism evidence="2 3">
    <name type="scientific">Lithospermum erythrorhizon</name>
    <name type="common">Purple gromwell</name>
    <name type="synonym">Lithospermum officinale var. erythrorhizon</name>
    <dbReference type="NCBI Taxonomy" id="34254"/>
    <lineage>
        <taxon>Eukaryota</taxon>
        <taxon>Viridiplantae</taxon>
        <taxon>Streptophyta</taxon>
        <taxon>Embryophyta</taxon>
        <taxon>Tracheophyta</taxon>
        <taxon>Spermatophyta</taxon>
        <taxon>Magnoliopsida</taxon>
        <taxon>eudicotyledons</taxon>
        <taxon>Gunneridae</taxon>
        <taxon>Pentapetalae</taxon>
        <taxon>asterids</taxon>
        <taxon>lamiids</taxon>
        <taxon>Boraginales</taxon>
        <taxon>Boraginaceae</taxon>
        <taxon>Boraginoideae</taxon>
        <taxon>Lithospermeae</taxon>
        <taxon>Lithospermum</taxon>
    </lineage>
</organism>
<accession>A0AAV3QG98</accession>
<name>A0AAV3QG98_LITER</name>
<dbReference type="Pfam" id="PF14724">
    <property type="entry name" value="mit_SMPDase"/>
    <property type="match status" value="1"/>
</dbReference>
<gene>
    <name evidence="2" type="ORF">LIER_18358</name>
</gene>
<evidence type="ECO:0000313" key="2">
    <source>
        <dbReference type="EMBL" id="GAA0162221.1"/>
    </source>
</evidence>
<keyword evidence="1" id="KW-0472">Membrane</keyword>
<dbReference type="GO" id="GO:0050290">
    <property type="term" value="F:sphingomyelin phosphodiesterase D activity"/>
    <property type="evidence" value="ECO:0007669"/>
    <property type="project" value="InterPro"/>
</dbReference>
<reference evidence="2 3" key="1">
    <citation type="submission" date="2024-01" db="EMBL/GenBank/DDBJ databases">
        <title>The complete chloroplast genome sequence of Lithospermum erythrorhizon: insights into the phylogenetic relationship among Boraginaceae species and the maternal lineages of purple gromwells.</title>
        <authorList>
            <person name="Okada T."/>
            <person name="Watanabe K."/>
        </authorList>
    </citation>
    <scope>NUCLEOTIDE SEQUENCE [LARGE SCALE GENOMIC DNA]</scope>
</reference>
<evidence type="ECO:0008006" key="4">
    <source>
        <dbReference type="Google" id="ProtNLM"/>
    </source>
</evidence>
<evidence type="ECO:0000256" key="1">
    <source>
        <dbReference type="SAM" id="Phobius"/>
    </source>
</evidence>
<keyword evidence="1" id="KW-1133">Transmembrane helix</keyword>
<feature type="transmembrane region" description="Helical" evidence="1">
    <location>
        <begin position="764"/>
        <end position="781"/>
    </location>
</feature>
<dbReference type="AlphaFoldDB" id="A0AAV3QG98"/>
<evidence type="ECO:0000313" key="3">
    <source>
        <dbReference type="Proteomes" id="UP001454036"/>
    </source>
</evidence>
<dbReference type="EMBL" id="BAABME010004396">
    <property type="protein sequence ID" value="GAA0162221.1"/>
    <property type="molecule type" value="Genomic_DNA"/>
</dbReference>
<sequence length="782" mass="88113">MITHGYTTDTQTKAAELASSILSAAAPPEIAAACGAVEEYLKKHTAEQTRWFFSITFPTLICRIFGFDDSASSAPKLLNGWLDVATSSNDIQLSGRIFNLLSPNGVLLSTVSAVDRLSLVKYLFPVERLPEWVKYMLQNERYSRTLGDFCPLFKNRVKEDVMKGSSFQIQLNVFEYYVFWFAFYPVCRGNNEGSEATRVGINKKFRLEKWTCSIPGLASTKREIKQKNEGNLFVKLLYAYLCAYVPDYDVNAYQPYRSSLLHFGSGFDSNVIERAEFFVNVLIHFWLVDNDFSPVPASLSKSFGVTFPFCSVLGEMPPTSGLGEVVNVFVKYLNLNSSSLIGGLDLVDYTLSPGDKTSASVDALKSRDATPNVHSVNAWNSLIQRPLYRFILRTFLFCPLESSIKNVSQVFSLWISYLEPWKSTLEEFAELEAKLGLPIKHKQEAALAAREYSSSWQGYVLANYLFYSSLVMHFIGFAHKFLHTDAEVIVQMVLKVINILTSSKEMTDLIKNIDVVYHMNPSGQSKSTLSTLYRFVPLIREQLKDWEDGLCESDADGSFLHENWNKDLRLFGNSEDGGQQLLQLFVLRAESELQAISGGNHAQKLQYVDSLKAQLSCLFGTRITMSSQRMHEPSRDHHTSRDNIFTPKSFGNRMVADIKYKGDWMNRPISDDEVAWLAHLLVKVSGWLNELLGLNHVDNNSHENPGQSYVELSTDTNISGVAEIMKLVFWSFLSVIVALSASGVKFMKRHGLRVNLRMLASKKVVMLVLIGVACSAMRRVFA</sequence>
<proteinExistence type="predicted"/>
<dbReference type="Proteomes" id="UP001454036">
    <property type="component" value="Unassembled WGS sequence"/>
</dbReference>
<keyword evidence="1" id="KW-0812">Transmembrane</keyword>
<comment type="caution">
    <text evidence="2">The sequence shown here is derived from an EMBL/GenBank/DDBJ whole genome shotgun (WGS) entry which is preliminary data.</text>
</comment>
<feature type="transmembrane region" description="Helical" evidence="1">
    <location>
        <begin position="727"/>
        <end position="744"/>
    </location>
</feature>
<protein>
    <recommendedName>
        <fullName evidence="4">Sphingomyelin phosphodiesterase 4</fullName>
    </recommendedName>
</protein>
<dbReference type="PANTHER" id="PTHR31801">
    <property type="entry name" value="ALTERED INHERITANCE OF MITOCHONDRIA PROTEIN 24, MITOCHONDRIAL"/>
    <property type="match status" value="1"/>
</dbReference>
<keyword evidence="3" id="KW-1185">Reference proteome</keyword>
<dbReference type="InterPro" id="IPR024129">
    <property type="entry name" value="Sphingomy_SMPD4"/>
</dbReference>
<dbReference type="PANTHER" id="PTHR31801:SF1">
    <property type="entry name" value="SPHINGOMYELIN PHOSPHODIESTERASE"/>
    <property type="match status" value="1"/>
</dbReference>